<organism evidence="1">
    <name type="scientific">bioreactor metagenome</name>
    <dbReference type="NCBI Taxonomy" id="1076179"/>
    <lineage>
        <taxon>unclassified sequences</taxon>
        <taxon>metagenomes</taxon>
        <taxon>ecological metagenomes</taxon>
    </lineage>
</organism>
<dbReference type="EMBL" id="VSSQ01124562">
    <property type="protein sequence ID" value="MPN55389.1"/>
    <property type="molecule type" value="Genomic_DNA"/>
</dbReference>
<comment type="caution">
    <text evidence="1">The sequence shown here is derived from an EMBL/GenBank/DDBJ whole genome shotgun (WGS) entry which is preliminary data.</text>
</comment>
<reference evidence="1" key="1">
    <citation type="submission" date="2019-08" db="EMBL/GenBank/DDBJ databases">
        <authorList>
            <person name="Kucharzyk K."/>
            <person name="Murdoch R.W."/>
            <person name="Higgins S."/>
            <person name="Loffler F."/>
        </authorList>
    </citation>
    <scope>NUCLEOTIDE SEQUENCE</scope>
</reference>
<proteinExistence type="predicted"/>
<protein>
    <submittedName>
        <fullName evidence="1">Uncharacterized protein</fullName>
    </submittedName>
</protein>
<gene>
    <name evidence="1" type="ORF">SDC9_203071</name>
</gene>
<dbReference type="AlphaFoldDB" id="A0A645IY70"/>
<name>A0A645IY70_9ZZZZ</name>
<sequence>MYREIVSLVATFIEAYTTLWEANQLIFTFFKLQGIHIEFGINRTSIEQELMSWNGEQRLCHLTNAFNIKVLQILTT</sequence>
<evidence type="ECO:0000313" key="1">
    <source>
        <dbReference type="EMBL" id="MPN55389.1"/>
    </source>
</evidence>
<accession>A0A645IY70</accession>